<protein>
    <submittedName>
        <fullName evidence="1">Uncharacterized protein</fullName>
    </submittedName>
</protein>
<accession>A0ABU3Z7C0</accession>
<organism evidence="1 2">
    <name type="scientific">Veillonella absiana</name>
    <dbReference type="NCBI Taxonomy" id="3079305"/>
    <lineage>
        <taxon>Bacteria</taxon>
        <taxon>Bacillati</taxon>
        <taxon>Bacillota</taxon>
        <taxon>Negativicutes</taxon>
        <taxon>Veillonellales</taxon>
        <taxon>Veillonellaceae</taxon>
        <taxon>Veillonella</taxon>
    </lineage>
</organism>
<evidence type="ECO:0000313" key="2">
    <source>
        <dbReference type="Proteomes" id="UP001272515"/>
    </source>
</evidence>
<comment type="caution">
    <text evidence="1">The sequence shown here is derived from an EMBL/GenBank/DDBJ whole genome shotgun (WGS) entry which is preliminary data.</text>
</comment>
<sequence length="180" mass="19594">MDELRGAWRTGVKKGNLYIPKDTKIVLELQNDVSSKRNKVGDTFNLKTIDNLLVNDVVAIPKDTVVRGVVLKSKRNGLFGRGGHLEVDSPSIRTINNIDVPLNGYINGYGSDDNGAVVVAAAVTLVGGFFMKGENIYYDKNQLIEVAVRDDTDINATPETLLTVMDPTVPQGQGLVVKPR</sequence>
<proteinExistence type="predicted"/>
<keyword evidence="2" id="KW-1185">Reference proteome</keyword>
<gene>
    <name evidence="1" type="ORF">RVY80_01665</name>
</gene>
<name>A0ABU3Z7C0_9FIRM</name>
<dbReference type="EMBL" id="JAWJZB010000002">
    <property type="protein sequence ID" value="MDV5087561.1"/>
    <property type="molecule type" value="Genomic_DNA"/>
</dbReference>
<evidence type="ECO:0000313" key="1">
    <source>
        <dbReference type="EMBL" id="MDV5087561.1"/>
    </source>
</evidence>
<dbReference type="Proteomes" id="UP001272515">
    <property type="component" value="Unassembled WGS sequence"/>
</dbReference>
<reference evidence="1 2" key="1">
    <citation type="submission" date="2023-10" db="EMBL/GenBank/DDBJ databases">
        <title>Veillonella sp. nov., isolated from a pig farm feces dump.</title>
        <authorList>
            <person name="Chang Y.-H."/>
        </authorList>
    </citation>
    <scope>NUCLEOTIDE SEQUENCE [LARGE SCALE GENOMIC DNA]</scope>
    <source>
        <strain evidence="1 2">YH-vei2233</strain>
    </source>
</reference>